<dbReference type="EMBL" id="WJQU01000004">
    <property type="protein sequence ID" value="KAJ6636085.1"/>
    <property type="molecule type" value="Genomic_DNA"/>
</dbReference>
<proteinExistence type="predicted"/>
<accession>A0A9Q0RVU8</accession>
<dbReference type="AlphaFoldDB" id="A0A9Q0RVU8"/>
<feature type="non-terminal residue" evidence="1">
    <location>
        <position position="1"/>
    </location>
</feature>
<evidence type="ECO:0000313" key="2">
    <source>
        <dbReference type="Proteomes" id="UP001151699"/>
    </source>
</evidence>
<comment type="caution">
    <text evidence="1">The sequence shown here is derived from an EMBL/GenBank/DDBJ whole genome shotgun (WGS) entry which is preliminary data.</text>
</comment>
<name>A0A9Q0RVU8_9DIPT</name>
<evidence type="ECO:0000313" key="1">
    <source>
        <dbReference type="EMBL" id="KAJ6636085.1"/>
    </source>
</evidence>
<reference evidence="1" key="1">
    <citation type="submission" date="2022-07" db="EMBL/GenBank/DDBJ databases">
        <authorList>
            <person name="Trinca V."/>
            <person name="Uliana J.V.C."/>
            <person name="Torres T.T."/>
            <person name="Ward R.J."/>
            <person name="Monesi N."/>
        </authorList>
    </citation>
    <scope>NUCLEOTIDE SEQUENCE</scope>
    <source>
        <strain evidence="1">HSMRA1968</strain>
        <tissue evidence="1">Whole embryos</tissue>
    </source>
</reference>
<keyword evidence="2" id="KW-1185">Reference proteome</keyword>
<feature type="non-terminal residue" evidence="1">
    <location>
        <position position="144"/>
    </location>
</feature>
<protein>
    <submittedName>
        <fullName evidence="1">Uncharacterized protein</fullName>
    </submittedName>
</protein>
<sequence>TRTVNNLVFQLNLRAKFSFATYSLLESAAIIIESNKAMENVQKPEILICRQRLFDRISFQNKKVFLNQSLLLDLITSHAITPSNFSNLIMGFSVMSWKCFTRKMFALSENVDNFEGLELLESSKLNETFKNLMRKVELCCMKKW</sequence>
<gene>
    <name evidence="1" type="ORF">Bhyg_14672</name>
</gene>
<organism evidence="1 2">
    <name type="scientific">Pseudolycoriella hygida</name>
    <dbReference type="NCBI Taxonomy" id="35572"/>
    <lineage>
        <taxon>Eukaryota</taxon>
        <taxon>Metazoa</taxon>
        <taxon>Ecdysozoa</taxon>
        <taxon>Arthropoda</taxon>
        <taxon>Hexapoda</taxon>
        <taxon>Insecta</taxon>
        <taxon>Pterygota</taxon>
        <taxon>Neoptera</taxon>
        <taxon>Endopterygota</taxon>
        <taxon>Diptera</taxon>
        <taxon>Nematocera</taxon>
        <taxon>Sciaroidea</taxon>
        <taxon>Sciaridae</taxon>
        <taxon>Pseudolycoriella</taxon>
    </lineage>
</organism>
<dbReference type="Proteomes" id="UP001151699">
    <property type="component" value="Chromosome C"/>
</dbReference>